<evidence type="ECO:0000313" key="7">
    <source>
        <dbReference type="Proteomes" id="UP001299546"/>
    </source>
</evidence>
<evidence type="ECO:0000256" key="4">
    <source>
        <dbReference type="ARBA" id="ARBA00023163"/>
    </source>
</evidence>
<accession>A0ABS8DFG1</accession>
<name>A0ABS8DFG1_9FIRM</name>
<dbReference type="RefSeq" id="WP_227183460.1">
    <property type="nucleotide sequence ID" value="NZ_JAJCIQ010000003.1"/>
</dbReference>
<protein>
    <submittedName>
        <fullName evidence="6">LacI family transcriptional regulator</fullName>
    </submittedName>
</protein>
<evidence type="ECO:0000256" key="3">
    <source>
        <dbReference type="ARBA" id="ARBA00023125"/>
    </source>
</evidence>
<dbReference type="PROSITE" id="PS50932">
    <property type="entry name" value="HTH_LACI_2"/>
    <property type="match status" value="1"/>
</dbReference>
<dbReference type="InterPro" id="IPR046335">
    <property type="entry name" value="LacI/GalR-like_sensor"/>
</dbReference>
<keyword evidence="1" id="KW-0678">Repressor</keyword>
<dbReference type="CDD" id="cd01392">
    <property type="entry name" value="HTH_LacI"/>
    <property type="match status" value="1"/>
</dbReference>
<dbReference type="SMART" id="SM00354">
    <property type="entry name" value="HTH_LACI"/>
    <property type="match status" value="1"/>
</dbReference>
<dbReference type="CDD" id="cd06288">
    <property type="entry name" value="PBP1_sucrose_transcription_regulator"/>
    <property type="match status" value="1"/>
</dbReference>
<gene>
    <name evidence="6" type="ORF">LIZ65_07540</name>
</gene>
<organism evidence="6 7">
    <name type="scientific">Bariatricus massiliensis</name>
    <dbReference type="NCBI Taxonomy" id="1745713"/>
    <lineage>
        <taxon>Bacteria</taxon>
        <taxon>Bacillati</taxon>
        <taxon>Bacillota</taxon>
        <taxon>Clostridia</taxon>
        <taxon>Lachnospirales</taxon>
        <taxon>Lachnospiraceae</taxon>
        <taxon>Bariatricus</taxon>
    </lineage>
</organism>
<dbReference type="PANTHER" id="PTHR30146:SF148">
    <property type="entry name" value="HTH-TYPE TRANSCRIPTIONAL REPRESSOR PURR-RELATED"/>
    <property type="match status" value="1"/>
</dbReference>
<sequence>MVTISDIAKELNLSISTVSRAFTNPEMVKEVTRKQIIEKADEMGYQVNMIASQLRNKSSKLIALVSLQPRMSWFTDDLLNGAQEYVREEGYEIVTLNAHNAKVDSISICERMRFAGIIIAATELGRDVEVKRSKMLPTVYVNRMSEEGNNILTDDAAGISDLMDYLYSIGHRKIGYISGPENSLNSVIRLNTFKKKMQEYDLPVRDEWIERGEWMAEDAREAARNILSLPEYPTVLVAANDQMCIGVYQAIQEKGLVVGRDISVAGYDNTEFSQWMNPPLTTVSLPLYEMGQIAARTLLMKIEGKEEIKKEQIVRGELIIRESTRTV</sequence>
<dbReference type="InterPro" id="IPR028082">
    <property type="entry name" value="Peripla_BP_I"/>
</dbReference>
<dbReference type="Pfam" id="PF00356">
    <property type="entry name" value="LacI"/>
    <property type="match status" value="1"/>
</dbReference>
<dbReference type="InterPro" id="IPR000843">
    <property type="entry name" value="HTH_LacI"/>
</dbReference>
<keyword evidence="3" id="KW-0238">DNA-binding</keyword>
<keyword evidence="7" id="KW-1185">Reference proteome</keyword>
<keyword evidence="2" id="KW-0805">Transcription regulation</keyword>
<evidence type="ECO:0000256" key="1">
    <source>
        <dbReference type="ARBA" id="ARBA00022491"/>
    </source>
</evidence>
<dbReference type="Proteomes" id="UP001299546">
    <property type="component" value="Unassembled WGS sequence"/>
</dbReference>
<dbReference type="Gene3D" id="1.10.260.40">
    <property type="entry name" value="lambda repressor-like DNA-binding domains"/>
    <property type="match status" value="1"/>
</dbReference>
<evidence type="ECO:0000313" key="6">
    <source>
        <dbReference type="EMBL" id="MCB7387141.1"/>
    </source>
</evidence>
<dbReference type="SUPFAM" id="SSF53822">
    <property type="entry name" value="Periplasmic binding protein-like I"/>
    <property type="match status" value="1"/>
</dbReference>
<dbReference type="SUPFAM" id="SSF47413">
    <property type="entry name" value="lambda repressor-like DNA-binding domains"/>
    <property type="match status" value="1"/>
</dbReference>
<dbReference type="PANTHER" id="PTHR30146">
    <property type="entry name" value="LACI-RELATED TRANSCRIPTIONAL REPRESSOR"/>
    <property type="match status" value="1"/>
</dbReference>
<reference evidence="6 7" key="1">
    <citation type="submission" date="2021-10" db="EMBL/GenBank/DDBJ databases">
        <title>Collection of gut derived symbiotic bacterial strains cultured from healthy donors.</title>
        <authorList>
            <person name="Lin H."/>
            <person name="Littmann E."/>
            <person name="Kohout C."/>
            <person name="Pamer E.G."/>
        </authorList>
    </citation>
    <scope>NUCLEOTIDE SEQUENCE [LARGE SCALE GENOMIC DNA]</scope>
    <source>
        <strain evidence="6 7">DFI.1.165</strain>
    </source>
</reference>
<evidence type="ECO:0000256" key="2">
    <source>
        <dbReference type="ARBA" id="ARBA00023015"/>
    </source>
</evidence>
<keyword evidence="4" id="KW-0804">Transcription</keyword>
<dbReference type="EMBL" id="JAJCIS010000003">
    <property type="protein sequence ID" value="MCB7387141.1"/>
    <property type="molecule type" value="Genomic_DNA"/>
</dbReference>
<proteinExistence type="predicted"/>
<dbReference type="Pfam" id="PF13377">
    <property type="entry name" value="Peripla_BP_3"/>
    <property type="match status" value="1"/>
</dbReference>
<dbReference type="Gene3D" id="3.40.50.2300">
    <property type="match status" value="2"/>
</dbReference>
<evidence type="ECO:0000259" key="5">
    <source>
        <dbReference type="PROSITE" id="PS50932"/>
    </source>
</evidence>
<comment type="caution">
    <text evidence="6">The sequence shown here is derived from an EMBL/GenBank/DDBJ whole genome shotgun (WGS) entry which is preliminary data.</text>
</comment>
<feature type="domain" description="HTH lacI-type" evidence="5">
    <location>
        <begin position="2"/>
        <end position="56"/>
    </location>
</feature>
<dbReference type="InterPro" id="IPR010982">
    <property type="entry name" value="Lambda_DNA-bd_dom_sf"/>
</dbReference>